<name>A0A3B1BR45_9ZZZZ</name>
<dbReference type="GO" id="GO:0050567">
    <property type="term" value="F:glutaminyl-tRNA synthase (glutamine-hydrolyzing) activity"/>
    <property type="evidence" value="ECO:0007669"/>
    <property type="project" value="UniProtKB-EC"/>
</dbReference>
<dbReference type="Pfam" id="PF02934">
    <property type="entry name" value="GatB_N"/>
    <property type="match status" value="1"/>
</dbReference>
<proteinExistence type="inferred from homology"/>
<evidence type="ECO:0000256" key="8">
    <source>
        <dbReference type="ARBA" id="ARBA00047380"/>
    </source>
</evidence>
<dbReference type="EC" id="6.3.5.7" evidence="11"/>
<dbReference type="EMBL" id="UOGB01000179">
    <property type="protein sequence ID" value="VAX20419.1"/>
    <property type="molecule type" value="Genomic_DNA"/>
</dbReference>
<evidence type="ECO:0000256" key="4">
    <source>
        <dbReference type="ARBA" id="ARBA00022741"/>
    </source>
</evidence>
<evidence type="ECO:0000256" key="7">
    <source>
        <dbReference type="ARBA" id="ARBA00024799"/>
    </source>
</evidence>
<dbReference type="GO" id="GO:0070681">
    <property type="term" value="P:glutaminyl-tRNAGln biosynthesis via transamidation"/>
    <property type="evidence" value="ECO:0007669"/>
    <property type="project" value="TreeGrafter"/>
</dbReference>
<evidence type="ECO:0000256" key="6">
    <source>
        <dbReference type="ARBA" id="ARBA00022917"/>
    </source>
</evidence>
<dbReference type="NCBIfam" id="NF004012">
    <property type="entry name" value="PRK05477.1-2"/>
    <property type="match status" value="1"/>
</dbReference>
<dbReference type="InterPro" id="IPR004413">
    <property type="entry name" value="GatB"/>
</dbReference>
<keyword evidence="5" id="KW-0067">ATP-binding</keyword>
<dbReference type="Gene3D" id="1.10.10.410">
    <property type="match status" value="1"/>
</dbReference>
<keyword evidence="6" id="KW-0648">Protein biosynthesis</keyword>
<protein>
    <submittedName>
        <fullName evidence="11">Aspartyl-tRNA(Asn) amidotransferase subunit B @ Glutamyl-tRNA(Gln) amidotransferase subunit B</fullName>
        <ecNumber evidence="11">6.3.5.6</ecNumber>
        <ecNumber evidence="11">6.3.5.7</ecNumber>
    </submittedName>
</protein>
<keyword evidence="4" id="KW-0547">Nucleotide-binding</keyword>
<dbReference type="InterPro" id="IPR017958">
    <property type="entry name" value="Gln-tRNA_amidoTrfase_suB_CS"/>
</dbReference>
<evidence type="ECO:0000259" key="10">
    <source>
        <dbReference type="SMART" id="SM00845"/>
    </source>
</evidence>
<dbReference type="PANTHER" id="PTHR11659:SF0">
    <property type="entry name" value="GLUTAMYL-TRNA(GLN) AMIDOTRANSFERASE SUBUNIT B, MITOCHONDRIAL"/>
    <property type="match status" value="1"/>
</dbReference>
<comment type="subunit">
    <text evidence="2">Heterotrimer of A, B and C subunits.</text>
</comment>
<comment type="function">
    <text evidence="7">Allows the formation of correctly charged Asn-tRNA(Asn) or Gln-tRNA(Gln) through the transamidation of misacylated Asp-tRNA(Asn) or Glu-tRNA(Gln) in organisms which lack either or both of asparaginyl-tRNA or glutaminyl-tRNA synthetases. The reaction takes place in the presence of glutamine and ATP through an activated phospho-Asp-tRNA(Asn) or phospho-Glu-tRNA(Gln).</text>
</comment>
<keyword evidence="3 11" id="KW-0436">Ligase</keyword>
<dbReference type="Pfam" id="PF02637">
    <property type="entry name" value="GatB_Yqey"/>
    <property type="match status" value="1"/>
</dbReference>
<dbReference type="GO" id="GO:0005524">
    <property type="term" value="F:ATP binding"/>
    <property type="evidence" value="ECO:0007669"/>
    <property type="project" value="UniProtKB-KW"/>
</dbReference>
<comment type="catalytic activity">
    <reaction evidence="8">
        <text>L-aspartyl-tRNA(Asn) + L-glutamine + ATP + H2O = L-asparaginyl-tRNA(Asn) + L-glutamate + ADP + phosphate + 2 H(+)</text>
        <dbReference type="Rhea" id="RHEA:14513"/>
        <dbReference type="Rhea" id="RHEA-COMP:9674"/>
        <dbReference type="Rhea" id="RHEA-COMP:9677"/>
        <dbReference type="ChEBI" id="CHEBI:15377"/>
        <dbReference type="ChEBI" id="CHEBI:15378"/>
        <dbReference type="ChEBI" id="CHEBI:29985"/>
        <dbReference type="ChEBI" id="CHEBI:30616"/>
        <dbReference type="ChEBI" id="CHEBI:43474"/>
        <dbReference type="ChEBI" id="CHEBI:58359"/>
        <dbReference type="ChEBI" id="CHEBI:78515"/>
        <dbReference type="ChEBI" id="CHEBI:78516"/>
        <dbReference type="ChEBI" id="CHEBI:456216"/>
    </reaction>
</comment>
<gene>
    <name evidence="11" type="ORF">MNBD_NITROSPINAE03-1517</name>
</gene>
<dbReference type="FunFam" id="1.10.10.410:FF:000001">
    <property type="entry name" value="Aspartyl/glutamyl-tRNA(Asn/Gln) amidotransferase subunit B"/>
    <property type="match status" value="1"/>
</dbReference>
<dbReference type="NCBIfam" id="TIGR00133">
    <property type="entry name" value="gatB"/>
    <property type="match status" value="1"/>
</dbReference>
<dbReference type="FunFam" id="1.10.150.380:FF:000001">
    <property type="entry name" value="Aspartyl/glutamyl-tRNA(Asn/Gln) amidotransferase subunit B"/>
    <property type="match status" value="1"/>
</dbReference>
<dbReference type="AlphaFoldDB" id="A0A3B1BR45"/>
<dbReference type="Gene3D" id="1.10.150.380">
    <property type="entry name" value="GatB domain, N-terminal subdomain"/>
    <property type="match status" value="1"/>
</dbReference>
<dbReference type="InterPro" id="IPR018027">
    <property type="entry name" value="Asn/Gln_amidotransferase"/>
</dbReference>
<dbReference type="NCBIfam" id="NF004015">
    <property type="entry name" value="PRK05477.1-5"/>
    <property type="match status" value="1"/>
</dbReference>
<dbReference type="InterPro" id="IPR014746">
    <property type="entry name" value="Gln_synth/guanido_kin_cat_dom"/>
</dbReference>
<evidence type="ECO:0000256" key="3">
    <source>
        <dbReference type="ARBA" id="ARBA00022598"/>
    </source>
</evidence>
<dbReference type="GO" id="GO:0050566">
    <property type="term" value="F:asparaginyl-tRNA synthase (glutamine-hydrolyzing) activity"/>
    <property type="evidence" value="ECO:0007669"/>
    <property type="project" value="UniProtKB-EC"/>
</dbReference>
<dbReference type="PROSITE" id="PS01234">
    <property type="entry name" value="GATB"/>
    <property type="match status" value="1"/>
</dbReference>
<comment type="catalytic activity">
    <reaction evidence="9">
        <text>L-glutamyl-tRNA(Gln) + L-glutamine + ATP + H2O = L-glutaminyl-tRNA(Gln) + L-glutamate + ADP + phosphate + H(+)</text>
        <dbReference type="Rhea" id="RHEA:17521"/>
        <dbReference type="Rhea" id="RHEA-COMP:9681"/>
        <dbReference type="Rhea" id="RHEA-COMP:9684"/>
        <dbReference type="ChEBI" id="CHEBI:15377"/>
        <dbReference type="ChEBI" id="CHEBI:15378"/>
        <dbReference type="ChEBI" id="CHEBI:29985"/>
        <dbReference type="ChEBI" id="CHEBI:30616"/>
        <dbReference type="ChEBI" id="CHEBI:43474"/>
        <dbReference type="ChEBI" id="CHEBI:58359"/>
        <dbReference type="ChEBI" id="CHEBI:78520"/>
        <dbReference type="ChEBI" id="CHEBI:78521"/>
        <dbReference type="ChEBI" id="CHEBI:456216"/>
    </reaction>
</comment>
<sequence>MEYEVVIGLEVHVQLSTESKIFCSCSAKYGAGPNENTCPVCLGMPGVLPVLNREVVERAIKTGLAMECKIASYTKFDRKNYFYPDLPKGYQISQYDLPIASRGKIEISVNGGKKQIGLTRIHMEEDAGKLVHGENLGDPDSSYVDLNRTGVPLLEIVSEPDIRSSEEAKRYLEKLKAILEYLEVSDCNMEEGSFRCDANVSIRPVGQEELGTRTELKNMNSFRFIQKAINYEINRQTHVVEDGGKVVQETRLYDSDKDVTVSMRSKEEAHDYRYFPEPDLEPVVIDEKWIERARSQLPELPDARMERFVRQYGLPEYDAEVLTSGRPLADYFESAAKGAKSAKTVSNWVMGEVMRVLKENNISPADCRVKPGMLRSMIGLIDSGAISGKIAKAVFEEMAESGADPASIVEKKGLTQITDTSAIETEVEKTIGANPKQVEDYKNGKTKLIGFFVGQVMKATSGKASPEVVNKILKEKLEKA</sequence>
<evidence type="ECO:0000256" key="2">
    <source>
        <dbReference type="ARBA" id="ARBA00011123"/>
    </source>
</evidence>
<evidence type="ECO:0000256" key="1">
    <source>
        <dbReference type="ARBA" id="ARBA00005306"/>
    </source>
</evidence>
<reference evidence="11" key="1">
    <citation type="submission" date="2018-06" db="EMBL/GenBank/DDBJ databases">
        <authorList>
            <person name="Zhirakovskaya E."/>
        </authorList>
    </citation>
    <scope>NUCLEOTIDE SEQUENCE</scope>
</reference>
<dbReference type="PANTHER" id="PTHR11659">
    <property type="entry name" value="GLUTAMYL-TRNA GLN AMIDOTRANSFERASE SUBUNIT B MITOCHONDRIAL AND PROKARYOTIC PET112-RELATED"/>
    <property type="match status" value="1"/>
</dbReference>
<dbReference type="InterPro" id="IPR006075">
    <property type="entry name" value="Asn/Gln-tRNA_Trfase_suB/E_cat"/>
</dbReference>
<evidence type="ECO:0000256" key="5">
    <source>
        <dbReference type="ARBA" id="ARBA00022840"/>
    </source>
</evidence>
<organism evidence="11">
    <name type="scientific">hydrothermal vent metagenome</name>
    <dbReference type="NCBI Taxonomy" id="652676"/>
    <lineage>
        <taxon>unclassified sequences</taxon>
        <taxon>metagenomes</taxon>
        <taxon>ecological metagenomes</taxon>
    </lineage>
</organism>
<accession>A0A3B1BR45</accession>
<dbReference type="EC" id="6.3.5.6" evidence="11"/>
<dbReference type="SUPFAM" id="SSF89095">
    <property type="entry name" value="GatB/YqeY motif"/>
    <property type="match status" value="1"/>
</dbReference>
<dbReference type="HAMAP" id="MF_00121">
    <property type="entry name" value="GatB"/>
    <property type="match status" value="1"/>
</dbReference>
<evidence type="ECO:0000313" key="11">
    <source>
        <dbReference type="EMBL" id="VAX20419.1"/>
    </source>
</evidence>
<dbReference type="InterPro" id="IPR023168">
    <property type="entry name" value="GatB_Yqey_C_2"/>
</dbReference>
<dbReference type="InterPro" id="IPR042114">
    <property type="entry name" value="GatB_C_1"/>
</dbReference>
<dbReference type="SUPFAM" id="SSF55931">
    <property type="entry name" value="Glutamine synthetase/guanido kinase"/>
    <property type="match status" value="1"/>
</dbReference>
<keyword evidence="11" id="KW-0808">Transferase</keyword>
<dbReference type="InterPro" id="IPR003789">
    <property type="entry name" value="Asn/Gln_tRNA_amidoTrase-B-like"/>
</dbReference>
<dbReference type="SMART" id="SM00845">
    <property type="entry name" value="GatB_Yqey"/>
    <property type="match status" value="1"/>
</dbReference>
<comment type="similarity">
    <text evidence="1">Belongs to the GatB/GatE family. GatB subfamily.</text>
</comment>
<dbReference type="GO" id="GO:0006412">
    <property type="term" value="P:translation"/>
    <property type="evidence" value="ECO:0007669"/>
    <property type="project" value="UniProtKB-KW"/>
</dbReference>
<dbReference type="InterPro" id="IPR017959">
    <property type="entry name" value="Asn/Gln-tRNA_amidoTrfase_suB/E"/>
</dbReference>
<dbReference type="NCBIfam" id="NF004014">
    <property type="entry name" value="PRK05477.1-4"/>
    <property type="match status" value="1"/>
</dbReference>
<feature type="domain" description="Asn/Gln amidotransferase" evidence="10">
    <location>
        <begin position="330"/>
        <end position="477"/>
    </location>
</feature>
<dbReference type="GO" id="GO:0016740">
    <property type="term" value="F:transferase activity"/>
    <property type="evidence" value="ECO:0007669"/>
    <property type="project" value="UniProtKB-KW"/>
</dbReference>
<evidence type="ECO:0000256" key="9">
    <source>
        <dbReference type="ARBA" id="ARBA00047913"/>
    </source>
</evidence>